<feature type="domain" description="AMP-dependent synthetase/ligase" evidence="2">
    <location>
        <begin position="9"/>
        <end position="384"/>
    </location>
</feature>
<dbReference type="InterPro" id="IPR025110">
    <property type="entry name" value="AMP-bd_C"/>
</dbReference>
<evidence type="ECO:0000313" key="4">
    <source>
        <dbReference type="EMBL" id="SCG47009.1"/>
    </source>
</evidence>
<evidence type="ECO:0000259" key="2">
    <source>
        <dbReference type="Pfam" id="PF00501"/>
    </source>
</evidence>
<dbReference type="InterPro" id="IPR042099">
    <property type="entry name" value="ANL_N_sf"/>
</dbReference>
<dbReference type="InterPro" id="IPR020845">
    <property type="entry name" value="AMP-binding_CS"/>
</dbReference>
<dbReference type="Pfam" id="PF00501">
    <property type="entry name" value="AMP-binding"/>
    <property type="match status" value="1"/>
</dbReference>
<sequence>MARLLDELVRDRAGEPALADRHRRLDWWALNDRVNRWLRVLRDHGLSVGDTVAVVVGNRVEVFEALLAGLHGGLRVVPVNWHLTAPELRHILTDSASRAVLVDASRAAVVAAALRPDECPVRLLVGAAEPPGSAPVEASPGSAPVEESAGHGAATGFTPVEPLLAAADGAEPPGQVCGSVMLYTSGTTGAPKGVVNGVFRQGEPLAGVGRLLAYAGLVLKVPATGRALLVGPWYHSAQLYFALLPLLRGCELRIEERFDPERTLRLIDAESVNLCHLVPTQFVRLLRLPEPVRRRFDGGSLRRVWHGGGPCGPEVKRRMIEWWGPVVVEYYAATEGGVVTLIEAEEWLARPGSVGRAVPPTRILVVGPDGAELPPGRVGRVFFRRGAAQDFHYHGDPAKTREAHLAPGVYTYGELGYLDGDGYLFLTGRHSQTIVSGGVNVYPAEVEAALLAHEAVQDVAVLGVPDEEFGERVCALVQLTGQGLAAADAPATLDRHCRTRLAGFKVPRVWRVVDRLPRDETGKLRLEALRSLAPRPPAAART</sequence>
<dbReference type="RefSeq" id="WP_088993428.1">
    <property type="nucleotide sequence ID" value="NZ_LT607750.1"/>
</dbReference>
<reference evidence="4 5" key="1">
    <citation type="submission" date="2016-06" db="EMBL/GenBank/DDBJ databases">
        <authorList>
            <person name="Kjaerup R.B."/>
            <person name="Dalgaard T.S."/>
            <person name="Juul-Madsen H.R."/>
        </authorList>
    </citation>
    <scope>NUCLEOTIDE SEQUENCE [LARGE SCALE GENOMIC DNA]</scope>
    <source>
        <strain evidence="4 5">DSM 43904</strain>
    </source>
</reference>
<name>A0A1C5HLZ3_9ACTN</name>
<dbReference type="EMBL" id="LT607750">
    <property type="protein sequence ID" value="SCG47009.1"/>
    <property type="molecule type" value="Genomic_DNA"/>
</dbReference>
<dbReference type="AlphaFoldDB" id="A0A1C5HLZ3"/>
<dbReference type="SUPFAM" id="SSF56801">
    <property type="entry name" value="Acetyl-CoA synthetase-like"/>
    <property type="match status" value="1"/>
</dbReference>
<evidence type="ECO:0000256" key="1">
    <source>
        <dbReference type="SAM" id="MobiDB-lite"/>
    </source>
</evidence>
<feature type="region of interest" description="Disordered" evidence="1">
    <location>
        <begin position="130"/>
        <end position="152"/>
    </location>
</feature>
<feature type="domain" description="AMP-binding enzyme C-terminal" evidence="3">
    <location>
        <begin position="445"/>
        <end position="523"/>
    </location>
</feature>
<proteinExistence type="predicted"/>
<evidence type="ECO:0000313" key="5">
    <source>
        <dbReference type="Proteomes" id="UP000198217"/>
    </source>
</evidence>
<dbReference type="InterPro" id="IPR050237">
    <property type="entry name" value="ATP-dep_AMP-bd_enzyme"/>
</dbReference>
<dbReference type="Gene3D" id="3.30.300.30">
    <property type="match status" value="1"/>
</dbReference>
<dbReference type="Proteomes" id="UP000198217">
    <property type="component" value="Chromosome I"/>
</dbReference>
<dbReference type="Gene3D" id="3.40.50.12780">
    <property type="entry name" value="N-terminal domain of ligase-like"/>
    <property type="match status" value="1"/>
</dbReference>
<protein>
    <submittedName>
        <fullName evidence="4">Long-chain acyl-CoA synthetase</fullName>
    </submittedName>
</protein>
<dbReference type="PANTHER" id="PTHR43767:SF1">
    <property type="entry name" value="NONRIBOSOMAL PEPTIDE SYNTHASE PES1 (EUROFUNG)-RELATED"/>
    <property type="match status" value="1"/>
</dbReference>
<accession>A0A1C5HLZ3</accession>
<dbReference type="GO" id="GO:0016878">
    <property type="term" value="F:acid-thiol ligase activity"/>
    <property type="evidence" value="ECO:0007669"/>
    <property type="project" value="UniProtKB-ARBA"/>
</dbReference>
<dbReference type="PANTHER" id="PTHR43767">
    <property type="entry name" value="LONG-CHAIN-FATTY-ACID--COA LIGASE"/>
    <property type="match status" value="1"/>
</dbReference>
<dbReference type="PROSITE" id="PS00455">
    <property type="entry name" value="AMP_BINDING"/>
    <property type="match status" value="1"/>
</dbReference>
<organism evidence="4 5">
    <name type="scientific">Micromonospora echinaurantiaca</name>
    <dbReference type="NCBI Taxonomy" id="47857"/>
    <lineage>
        <taxon>Bacteria</taxon>
        <taxon>Bacillati</taxon>
        <taxon>Actinomycetota</taxon>
        <taxon>Actinomycetes</taxon>
        <taxon>Micromonosporales</taxon>
        <taxon>Micromonosporaceae</taxon>
        <taxon>Micromonospora</taxon>
    </lineage>
</organism>
<dbReference type="InterPro" id="IPR045851">
    <property type="entry name" value="AMP-bd_C_sf"/>
</dbReference>
<dbReference type="InterPro" id="IPR000873">
    <property type="entry name" value="AMP-dep_synth/lig_dom"/>
</dbReference>
<dbReference type="Pfam" id="PF13193">
    <property type="entry name" value="AMP-binding_C"/>
    <property type="match status" value="1"/>
</dbReference>
<keyword evidence="5" id="KW-1185">Reference proteome</keyword>
<evidence type="ECO:0000259" key="3">
    <source>
        <dbReference type="Pfam" id="PF13193"/>
    </source>
</evidence>
<gene>
    <name evidence="4" type="ORF">GA0070609_1862</name>
</gene>